<feature type="repeat" description="ANK" evidence="4">
    <location>
        <begin position="554"/>
        <end position="586"/>
    </location>
</feature>
<dbReference type="InterPro" id="IPR002110">
    <property type="entry name" value="Ankyrin_rpt"/>
</dbReference>
<feature type="region of interest" description="Disordered" evidence="5">
    <location>
        <begin position="364"/>
        <end position="458"/>
    </location>
</feature>
<dbReference type="PROSITE" id="PS50088">
    <property type="entry name" value="ANK_REPEAT"/>
    <property type="match status" value="5"/>
</dbReference>
<proteinExistence type="predicted"/>
<name>A0A8S1ILS6_9CHLO</name>
<feature type="repeat" description="ANK" evidence="4">
    <location>
        <begin position="587"/>
        <end position="619"/>
    </location>
</feature>
<dbReference type="Pfam" id="PF00023">
    <property type="entry name" value="Ank"/>
    <property type="match status" value="2"/>
</dbReference>
<reference evidence="7" key="1">
    <citation type="submission" date="2020-12" db="EMBL/GenBank/DDBJ databases">
        <authorList>
            <person name="Iha C."/>
        </authorList>
    </citation>
    <scope>NUCLEOTIDE SEQUENCE</scope>
</reference>
<dbReference type="Gene3D" id="2.40.10.10">
    <property type="entry name" value="Trypsin-like serine proteases"/>
    <property type="match status" value="1"/>
</dbReference>
<sequence>MEKRRPPGKLDVPGRQLPLSKNRRRAREKTTKGAASHLQPPPSRPCTAAQKPLNRSTRMHAVGDAATRPALLALLALFLSVQLATAQEGTRDVFLGISHHAQRNLLQDGNKTMKPVGKEASCNRHPYIVSIRDHESEHRCSGVLIDPSWVLTAAHCINDDNALQGVAVVGGCKLSESVKRKNNKKVASIVLAVSHPMWNGNSTDGNDIALLKLDPPSKARPITYVTTSSSELAAGQRLVALGWNENLNGKLADKLRQDTDVLLIGSDECAKDGVWGSIFTESMLCAAGFGNVQPGCGADDGAPLLVAFAPGGSVKAGSPNGDILVGITSFGETGSECGEAKKPGVYTRISKFRDWIDSTITASIGAAGANPSPPPPSPTSPLNKLMLPSTPSAPSPELPPPMATPAPLPSTPPPSVTPAPTPEISAPPLPPPRTATTPPPPETSNAPPDSPDDSNMTPIETAIKANDTEQLRDLIANGEDVNAEAENGDTPLILAATDGLEVITEILLEAGADPDAQNPMTGATALHVAAFVGHVGVAELLIPAMSDVDAKEVVGFTPLHFAARQDHLEIVNLLIDAGAGVNERSATGRPPITLAALMGHEAMVDELLDSGANPVLKADGGITILMDACSDIGTEGVLQILMEKANLDVNDVSDDGSPAIEFCAFFGNKPGVEVLLANEADPGIGAGDGVRDEVCGCTDSETLGCPEGACESGEEIAEISDLTGREAAAGSAAAPVGPPARPPPESIEDCAVFPDVVSQLECTAKLPADGRR</sequence>
<evidence type="ECO:0000259" key="6">
    <source>
        <dbReference type="PROSITE" id="PS50240"/>
    </source>
</evidence>
<dbReference type="PRINTS" id="PR01415">
    <property type="entry name" value="ANKYRIN"/>
</dbReference>
<organism evidence="7 8">
    <name type="scientific">Ostreobium quekettii</name>
    <dbReference type="NCBI Taxonomy" id="121088"/>
    <lineage>
        <taxon>Eukaryota</taxon>
        <taxon>Viridiplantae</taxon>
        <taxon>Chlorophyta</taxon>
        <taxon>core chlorophytes</taxon>
        <taxon>Ulvophyceae</taxon>
        <taxon>TCBD clade</taxon>
        <taxon>Bryopsidales</taxon>
        <taxon>Ostreobineae</taxon>
        <taxon>Ostreobiaceae</taxon>
        <taxon>Ostreobium</taxon>
    </lineage>
</organism>
<evidence type="ECO:0000256" key="4">
    <source>
        <dbReference type="PROSITE-ProRule" id="PRU00023"/>
    </source>
</evidence>
<feature type="compositionally biased region" description="Pro residues" evidence="5">
    <location>
        <begin position="391"/>
        <end position="442"/>
    </location>
</feature>
<feature type="repeat" description="ANK" evidence="4">
    <location>
        <begin position="487"/>
        <end position="519"/>
    </location>
</feature>
<dbReference type="InterPro" id="IPR043504">
    <property type="entry name" value="Peptidase_S1_PA_chymotrypsin"/>
</dbReference>
<evidence type="ECO:0000313" key="8">
    <source>
        <dbReference type="Proteomes" id="UP000708148"/>
    </source>
</evidence>
<dbReference type="PROSITE" id="PS00134">
    <property type="entry name" value="TRYPSIN_HIS"/>
    <property type="match status" value="1"/>
</dbReference>
<dbReference type="InterPro" id="IPR018114">
    <property type="entry name" value="TRYPSIN_HIS"/>
</dbReference>
<gene>
    <name evidence="7" type="ORF">OSTQU699_LOCUS1278</name>
</gene>
<keyword evidence="8" id="KW-1185">Reference proteome</keyword>
<feature type="repeat" description="ANK" evidence="4">
    <location>
        <begin position="521"/>
        <end position="553"/>
    </location>
</feature>
<feature type="compositionally biased region" description="Low complexity" evidence="5">
    <location>
        <begin position="725"/>
        <end position="735"/>
    </location>
</feature>
<keyword evidence="1" id="KW-0677">Repeat</keyword>
<dbReference type="SUPFAM" id="SSF50494">
    <property type="entry name" value="Trypsin-like serine proteases"/>
    <property type="match status" value="1"/>
</dbReference>
<evidence type="ECO:0000256" key="5">
    <source>
        <dbReference type="SAM" id="MobiDB-lite"/>
    </source>
</evidence>
<protein>
    <recommendedName>
        <fullName evidence="6">Peptidase S1 domain-containing protein</fullName>
    </recommendedName>
</protein>
<dbReference type="FunFam" id="2.40.10.10:FF:000068">
    <property type="entry name" value="transmembrane protease serine 2"/>
    <property type="match status" value="1"/>
</dbReference>
<dbReference type="PANTHER" id="PTHR24180">
    <property type="entry name" value="CYCLIN-DEPENDENT KINASE INHIBITOR 2C-RELATED"/>
    <property type="match status" value="1"/>
</dbReference>
<accession>A0A8S1ILS6</accession>
<dbReference type="InterPro" id="IPR036770">
    <property type="entry name" value="Ankyrin_rpt-contain_sf"/>
</dbReference>
<evidence type="ECO:0000256" key="1">
    <source>
        <dbReference type="ARBA" id="ARBA00022737"/>
    </source>
</evidence>
<dbReference type="PROSITE" id="PS50240">
    <property type="entry name" value="TRYPSIN_DOM"/>
    <property type="match status" value="1"/>
</dbReference>
<dbReference type="AlphaFoldDB" id="A0A8S1ILS6"/>
<dbReference type="SUPFAM" id="SSF48403">
    <property type="entry name" value="Ankyrin repeat"/>
    <property type="match status" value="1"/>
</dbReference>
<feature type="region of interest" description="Disordered" evidence="5">
    <location>
        <begin position="1"/>
        <end position="50"/>
    </location>
</feature>
<dbReference type="InterPro" id="IPR001314">
    <property type="entry name" value="Peptidase_S1A"/>
</dbReference>
<feature type="repeat" description="ANK" evidence="4">
    <location>
        <begin position="454"/>
        <end position="486"/>
    </location>
</feature>
<dbReference type="PANTHER" id="PTHR24180:SF45">
    <property type="entry name" value="POLY [ADP-RIBOSE] POLYMERASE TANKYRASE"/>
    <property type="match status" value="1"/>
</dbReference>
<evidence type="ECO:0000256" key="2">
    <source>
        <dbReference type="ARBA" id="ARBA00023043"/>
    </source>
</evidence>
<dbReference type="Proteomes" id="UP000708148">
    <property type="component" value="Unassembled WGS sequence"/>
</dbReference>
<dbReference type="Gene3D" id="1.25.40.20">
    <property type="entry name" value="Ankyrin repeat-containing domain"/>
    <property type="match status" value="1"/>
</dbReference>
<feature type="compositionally biased region" description="Pro residues" evidence="5">
    <location>
        <begin position="736"/>
        <end position="745"/>
    </location>
</feature>
<dbReference type="OrthoDB" id="513440at2759"/>
<dbReference type="InterPro" id="IPR051637">
    <property type="entry name" value="Ank_repeat_dom-contain_49"/>
</dbReference>
<dbReference type="GO" id="GO:0004252">
    <property type="term" value="F:serine-type endopeptidase activity"/>
    <property type="evidence" value="ECO:0007669"/>
    <property type="project" value="InterPro"/>
</dbReference>
<feature type="domain" description="Peptidase S1" evidence="6">
    <location>
        <begin position="106"/>
        <end position="361"/>
    </location>
</feature>
<dbReference type="PROSITE" id="PS50297">
    <property type="entry name" value="ANK_REP_REGION"/>
    <property type="match status" value="4"/>
</dbReference>
<dbReference type="SMART" id="SM00020">
    <property type="entry name" value="Tryp_SPc"/>
    <property type="match status" value="1"/>
</dbReference>
<dbReference type="EMBL" id="CAJHUC010000407">
    <property type="protein sequence ID" value="CAD7695917.1"/>
    <property type="molecule type" value="Genomic_DNA"/>
</dbReference>
<evidence type="ECO:0000256" key="3">
    <source>
        <dbReference type="ARBA" id="ARBA00023157"/>
    </source>
</evidence>
<dbReference type="PRINTS" id="PR00722">
    <property type="entry name" value="CHYMOTRYPSIN"/>
</dbReference>
<dbReference type="CDD" id="cd00190">
    <property type="entry name" value="Tryp_SPc"/>
    <property type="match status" value="1"/>
</dbReference>
<evidence type="ECO:0000313" key="7">
    <source>
        <dbReference type="EMBL" id="CAD7695917.1"/>
    </source>
</evidence>
<keyword evidence="3" id="KW-1015">Disulfide bond</keyword>
<dbReference type="Pfam" id="PF00089">
    <property type="entry name" value="Trypsin"/>
    <property type="match status" value="1"/>
</dbReference>
<dbReference type="GO" id="GO:0006508">
    <property type="term" value="P:proteolysis"/>
    <property type="evidence" value="ECO:0007669"/>
    <property type="project" value="InterPro"/>
</dbReference>
<dbReference type="InterPro" id="IPR001254">
    <property type="entry name" value="Trypsin_dom"/>
</dbReference>
<dbReference type="Pfam" id="PF12796">
    <property type="entry name" value="Ank_2"/>
    <property type="match status" value="1"/>
</dbReference>
<dbReference type="SMART" id="SM00248">
    <property type="entry name" value="ANK"/>
    <property type="match status" value="7"/>
</dbReference>
<comment type="caution">
    <text evidence="7">The sequence shown here is derived from an EMBL/GenBank/DDBJ whole genome shotgun (WGS) entry which is preliminary data.</text>
</comment>
<keyword evidence="2 4" id="KW-0040">ANK repeat</keyword>
<dbReference type="InterPro" id="IPR009003">
    <property type="entry name" value="Peptidase_S1_PA"/>
</dbReference>
<feature type="region of interest" description="Disordered" evidence="5">
    <location>
        <begin position="724"/>
        <end position="748"/>
    </location>
</feature>